<keyword evidence="3" id="KW-1185">Reference proteome</keyword>
<name>A0A194XME6_MOLSC</name>
<reference evidence="2 3" key="1">
    <citation type="submission" date="2015-10" db="EMBL/GenBank/DDBJ databases">
        <title>Full genome of DAOMC 229536 Phialocephala scopiformis, a fungal endophyte of spruce producing the potent anti-insectan compound rugulosin.</title>
        <authorList>
            <consortium name="DOE Joint Genome Institute"/>
            <person name="Walker A.K."/>
            <person name="Frasz S.L."/>
            <person name="Seifert K.A."/>
            <person name="Miller J.D."/>
            <person name="Mondo S.J."/>
            <person name="Labutti K."/>
            <person name="Lipzen A."/>
            <person name="Dockter R."/>
            <person name="Kennedy M."/>
            <person name="Grigoriev I.V."/>
            <person name="Spatafora J.W."/>
        </authorList>
    </citation>
    <scope>NUCLEOTIDE SEQUENCE [LARGE SCALE GENOMIC DNA]</scope>
    <source>
        <strain evidence="2 3">CBS 120377</strain>
    </source>
</reference>
<dbReference type="AlphaFoldDB" id="A0A194XME6"/>
<gene>
    <name evidence="2" type="ORF">LY89DRAFT_715503</name>
</gene>
<proteinExistence type="predicted"/>
<dbReference type="RefSeq" id="XP_018075619.1">
    <property type="nucleotide sequence ID" value="XM_018218212.1"/>
</dbReference>
<evidence type="ECO:0000313" key="3">
    <source>
        <dbReference type="Proteomes" id="UP000070700"/>
    </source>
</evidence>
<feature type="compositionally biased region" description="Polar residues" evidence="1">
    <location>
        <begin position="269"/>
        <end position="283"/>
    </location>
</feature>
<dbReference type="GeneID" id="28827938"/>
<dbReference type="Proteomes" id="UP000070700">
    <property type="component" value="Unassembled WGS sequence"/>
</dbReference>
<evidence type="ECO:0000313" key="2">
    <source>
        <dbReference type="EMBL" id="KUJ21264.1"/>
    </source>
</evidence>
<dbReference type="KEGG" id="psco:LY89DRAFT_715503"/>
<protein>
    <submittedName>
        <fullName evidence="2">Uncharacterized protein</fullName>
    </submittedName>
</protein>
<organism evidence="2 3">
    <name type="scientific">Mollisia scopiformis</name>
    <name type="common">Conifer needle endophyte fungus</name>
    <name type="synonym">Phialocephala scopiformis</name>
    <dbReference type="NCBI Taxonomy" id="149040"/>
    <lineage>
        <taxon>Eukaryota</taxon>
        <taxon>Fungi</taxon>
        <taxon>Dikarya</taxon>
        <taxon>Ascomycota</taxon>
        <taxon>Pezizomycotina</taxon>
        <taxon>Leotiomycetes</taxon>
        <taxon>Helotiales</taxon>
        <taxon>Mollisiaceae</taxon>
        <taxon>Mollisia</taxon>
    </lineage>
</organism>
<dbReference type="InParanoid" id="A0A194XME6"/>
<feature type="region of interest" description="Disordered" evidence="1">
    <location>
        <begin position="251"/>
        <end position="283"/>
    </location>
</feature>
<dbReference type="EMBL" id="KQ947408">
    <property type="protein sequence ID" value="KUJ21264.1"/>
    <property type="molecule type" value="Genomic_DNA"/>
</dbReference>
<accession>A0A194XME6</accession>
<evidence type="ECO:0000256" key="1">
    <source>
        <dbReference type="SAM" id="MobiDB-lite"/>
    </source>
</evidence>
<sequence>MVGECRRSEGGDGAVCFELEATVGTVLADDKIRGKAAGVGDNVDEGCVAFTFFFFLTGSGFGSWTRATHIQVLEADQYGQILRPSSEHSRVRSFPYGILKEPTPNKVPTDLEVRFTDEIADSMDIRTKSNDAVRQIVDKVVERAIDMNAPKHVIDSFIWNVALSGDNASGEWDIDQSVTESDKSVDKINTFRDYLRSVVHGSMVGKEFYKCVIKNTIFAALEEHRENNSALTNDDEEFPVLKHPDNMLQALEDSERSPSPSATPVRPVFNTTRASSTFSTIQA</sequence>